<keyword evidence="11" id="KW-0479">Metal-binding</keyword>
<dbReference type="PANTHER" id="PTHR42837">
    <property type="entry name" value="REGULATOR OF SIGMA-E PROTEASE RSEP"/>
    <property type="match status" value="1"/>
</dbReference>
<evidence type="ECO:0000256" key="11">
    <source>
        <dbReference type="RuleBase" id="RU362031"/>
    </source>
</evidence>
<evidence type="ECO:0000256" key="7">
    <source>
        <dbReference type="ARBA" id="ARBA00022833"/>
    </source>
</evidence>
<reference evidence="13" key="1">
    <citation type="submission" date="2013-07" db="EMBL/GenBank/DDBJ databases">
        <authorList>
            <person name="McIlroy S."/>
        </authorList>
    </citation>
    <scope>NUCLEOTIDE SEQUENCE [LARGE SCALE GENOMIC DNA]</scope>
    <source>
        <strain evidence="13">Run_A_D11</strain>
    </source>
</reference>
<dbReference type="CDD" id="cd06163">
    <property type="entry name" value="S2P-M50_PDZ_RseP-like"/>
    <property type="match status" value="1"/>
</dbReference>
<dbReference type="SMART" id="SM00228">
    <property type="entry name" value="PDZ"/>
    <property type="match status" value="2"/>
</dbReference>
<dbReference type="GO" id="GO:0046872">
    <property type="term" value="F:metal ion binding"/>
    <property type="evidence" value="ECO:0007669"/>
    <property type="project" value="UniProtKB-KW"/>
</dbReference>
<dbReference type="GO" id="GO:0016020">
    <property type="term" value="C:membrane"/>
    <property type="evidence" value="ECO:0007669"/>
    <property type="project" value="UniProtKB-SubCell"/>
</dbReference>
<protein>
    <recommendedName>
        <fullName evidence="11">Zinc metalloprotease</fullName>
        <ecNumber evidence="11">3.4.24.-</ecNumber>
    </recommendedName>
</protein>
<gene>
    <name evidence="13" type="primary">ecfE</name>
    <name evidence="13" type="ORF">BN873_610089</name>
</gene>
<comment type="subcellular location">
    <subcellularLocation>
        <location evidence="2">Membrane</location>
        <topology evidence="2">Multi-pass membrane protein</topology>
    </subcellularLocation>
</comment>
<comment type="similarity">
    <text evidence="3 11">Belongs to the peptidase M50B family.</text>
</comment>
<feature type="transmembrane region" description="Helical" evidence="11">
    <location>
        <begin position="6"/>
        <end position="29"/>
    </location>
</feature>
<dbReference type="PANTHER" id="PTHR42837:SF2">
    <property type="entry name" value="MEMBRANE METALLOPROTEASE ARASP2, CHLOROPLASTIC-RELATED"/>
    <property type="match status" value="1"/>
</dbReference>
<feature type="domain" description="PDZ" evidence="12">
    <location>
        <begin position="238"/>
        <end position="272"/>
    </location>
</feature>
<evidence type="ECO:0000259" key="12">
    <source>
        <dbReference type="PROSITE" id="PS50106"/>
    </source>
</evidence>
<dbReference type="Proteomes" id="UP000035760">
    <property type="component" value="Unassembled WGS sequence"/>
</dbReference>
<dbReference type="EMBL" id="CBTJ020000071">
    <property type="protein sequence ID" value="CDI03692.1"/>
    <property type="molecule type" value="Genomic_DNA"/>
</dbReference>
<comment type="cofactor">
    <cofactor evidence="1 11">
        <name>Zn(2+)</name>
        <dbReference type="ChEBI" id="CHEBI:29105"/>
    </cofactor>
</comment>
<dbReference type="GO" id="GO:0004222">
    <property type="term" value="F:metalloendopeptidase activity"/>
    <property type="evidence" value="ECO:0007669"/>
    <property type="project" value="InterPro"/>
</dbReference>
<keyword evidence="6 11" id="KW-0378">Hydrolase</keyword>
<evidence type="ECO:0000256" key="4">
    <source>
        <dbReference type="ARBA" id="ARBA00022670"/>
    </source>
</evidence>
<evidence type="ECO:0000256" key="9">
    <source>
        <dbReference type="ARBA" id="ARBA00023049"/>
    </source>
</evidence>
<keyword evidence="10 11" id="KW-0472">Membrane</keyword>
<dbReference type="SUPFAM" id="SSF50156">
    <property type="entry name" value="PDZ domain-like"/>
    <property type="match status" value="2"/>
</dbReference>
<sequence>MIDSLISVLAFAVTLGLLITVHEFGHFWVARRLGVKVLRFSVGFGRPLWQRYGRDGVEYVIAALPLGGYVKMLDEREGEVRSEELPFAFNRKPVSTRIAIVLAGPLFNLAFAVLAYTAMFMVGVPGTKPVLDQPKPASLAAAGGFQKGDQIISIDGQPTPTLSAVLLALVDRAMAEDVIRVEVLPDCEMGCEAAAGGLDRRLGKIRTLDVRDAPELADSTLVFESVGLVPLRPILPAVIGQVMPGSAAEQAGLQAGDHLLAAEGEPITDWGHWRSIVERRPGQTFKIRIERDGSEQVLEITPAVKQSSHGAAQAVGFIGALAHIPEDLARDLQVVVRYGPLAALGAAFEKTWDMSLLTLRVLGRMLVGKASLDNISGPLTIAQVAGQAASAGGIAFISMLALVSLSLGVLNLLPVPVLDGGHVLYYLIEFIKGSPLSDGIQNVGQQVGIAVLLLLMGLALFNDFSRLLG</sequence>
<evidence type="ECO:0000256" key="2">
    <source>
        <dbReference type="ARBA" id="ARBA00004141"/>
    </source>
</evidence>
<keyword evidence="14" id="KW-1185">Reference proteome</keyword>
<keyword evidence="4 13" id="KW-0645">Protease</keyword>
<evidence type="ECO:0000256" key="1">
    <source>
        <dbReference type="ARBA" id="ARBA00001947"/>
    </source>
</evidence>
<dbReference type="RefSeq" id="WP_071244237.1">
    <property type="nucleotide sequence ID" value="NZ_CBTJ020000071.1"/>
</dbReference>
<evidence type="ECO:0000256" key="5">
    <source>
        <dbReference type="ARBA" id="ARBA00022692"/>
    </source>
</evidence>
<proteinExistence type="inferred from homology"/>
<accession>W6M7S2</accession>
<dbReference type="InterPro" id="IPR008915">
    <property type="entry name" value="Peptidase_M50"/>
</dbReference>
<evidence type="ECO:0000313" key="14">
    <source>
        <dbReference type="Proteomes" id="UP000035760"/>
    </source>
</evidence>
<dbReference type="STRING" id="1400863.BN873_610089"/>
<dbReference type="InterPro" id="IPR001478">
    <property type="entry name" value="PDZ"/>
</dbReference>
<dbReference type="NCBIfam" id="TIGR00054">
    <property type="entry name" value="RIP metalloprotease RseP"/>
    <property type="match status" value="1"/>
</dbReference>
<keyword evidence="8 11" id="KW-1133">Transmembrane helix</keyword>
<feature type="transmembrane region" description="Helical" evidence="11">
    <location>
        <begin position="98"/>
        <end position="124"/>
    </location>
</feature>
<dbReference type="AlphaFoldDB" id="W6M7S2"/>
<reference evidence="13" key="2">
    <citation type="submission" date="2014-03" db="EMBL/GenBank/DDBJ databases">
        <title>Candidatus Competibacter-lineage genomes retrieved from metagenomes reveal functional metabolic diversity.</title>
        <authorList>
            <person name="McIlroy S.J."/>
            <person name="Albertsen M."/>
            <person name="Andresen E.K."/>
            <person name="Saunders A.M."/>
            <person name="Kristiansen R."/>
            <person name="Stokholm-Bjerregaard M."/>
            <person name="Nielsen K.L."/>
            <person name="Nielsen P.H."/>
        </authorList>
    </citation>
    <scope>NUCLEOTIDE SEQUENCE</scope>
    <source>
        <strain evidence="13">Run_A_D11</strain>
    </source>
</reference>
<dbReference type="CDD" id="cd23081">
    <property type="entry name" value="cpPDZ_EcRseP-like"/>
    <property type="match status" value="1"/>
</dbReference>
<evidence type="ECO:0000256" key="8">
    <source>
        <dbReference type="ARBA" id="ARBA00022989"/>
    </source>
</evidence>
<dbReference type="InterPro" id="IPR004387">
    <property type="entry name" value="Pept_M50_Zn"/>
</dbReference>
<dbReference type="Pfam" id="PF02163">
    <property type="entry name" value="Peptidase_M50"/>
    <property type="match status" value="1"/>
</dbReference>
<comment type="caution">
    <text evidence="13">The sequence shown here is derived from an EMBL/GenBank/DDBJ whole genome shotgun (WGS) entry which is preliminary data.</text>
</comment>
<dbReference type="InterPro" id="IPR041489">
    <property type="entry name" value="PDZ_6"/>
</dbReference>
<keyword evidence="5 11" id="KW-0812">Transmembrane</keyword>
<evidence type="ECO:0000313" key="13">
    <source>
        <dbReference type="EMBL" id="CDI03692.1"/>
    </source>
</evidence>
<dbReference type="Pfam" id="PF17820">
    <property type="entry name" value="PDZ_6"/>
    <property type="match status" value="1"/>
</dbReference>
<evidence type="ECO:0000256" key="3">
    <source>
        <dbReference type="ARBA" id="ARBA00007931"/>
    </source>
</evidence>
<name>W6M7S2_9GAMM</name>
<keyword evidence="7 11" id="KW-0862">Zinc</keyword>
<keyword evidence="9 11" id="KW-0482">Metalloprotease</keyword>
<evidence type="ECO:0000256" key="6">
    <source>
        <dbReference type="ARBA" id="ARBA00022801"/>
    </source>
</evidence>
<dbReference type="PROSITE" id="PS50106">
    <property type="entry name" value="PDZ"/>
    <property type="match status" value="1"/>
</dbReference>
<dbReference type="EC" id="3.4.24.-" evidence="11"/>
<organism evidence="13 14">
    <name type="scientific">Candidatus Competibacter denitrificans Run_A_D11</name>
    <dbReference type="NCBI Taxonomy" id="1400863"/>
    <lineage>
        <taxon>Bacteria</taxon>
        <taxon>Pseudomonadati</taxon>
        <taxon>Pseudomonadota</taxon>
        <taxon>Gammaproteobacteria</taxon>
        <taxon>Candidatus Competibacteraceae</taxon>
        <taxon>Candidatus Competibacter</taxon>
    </lineage>
</organism>
<dbReference type="Gene3D" id="2.30.42.10">
    <property type="match status" value="2"/>
</dbReference>
<evidence type="ECO:0000256" key="10">
    <source>
        <dbReference type="ARBA" id="ARBA00023136"/>
    </source>
</evidence>
<dbReference type="GO" id="GO:0006508">
    <property type="term" value="P:proteolysis"/>
    <property type="evidence" value="ECO:0007669"/>
    <property type="project" value="UniProtKB-KW"/>
</dbReference>
<dbReference type="InterPro" id="IPR036034">
    <property type="entry name" value="PDZ_sf"/>
</dbReference>